<dbReference type="FunFam" id="3.30.70.270:FF:000001">
    <property type="entry name" value="Diguanylate cyclase domain protein"/>
    <property type="match status" value="1"/>
</dbReference>
<evidence type="ECO:0000313" key="7">
    <source>
        <dbReference type="EMBL" id="QMV61131.1"/>
    </source>
</evidence>
<dbReference type="SUPFAM" id="SSF55073">
    <property type="entry name" value="Nucleotide cyclase"/>
    <property type="match status" value="1"/>
</dbReference>
<dbReference type="Gene3D" id="3.30.70.270">
    <property type="match status" value="1"/>
</dbReference>
<feature type="transmembrane region" description="Helical" evidence="5">
    <location>
        <begin position="187"/>
        <end position="207"/>
    </location>
</feature>
<dbReference type="Gene3D" id="3.30.450.20">
    <property type="entry name" value="PAS domain"/>
    <property type="match status" value="1"/>
</dbReference>
<evidence type="ECO:0000256" key="3">
    <source>
        <dbReference type="ARBA" id="ARBA00012528"/>
    </source>
</evidence>
<feature type="transmembrane region" description="Helical" evidence="5">
    <location>
        <begin position="17"/>
        <end position="38"/>
    </location>
</feature>
<dbReference type="AlphaFoldDB" id="A0A7G5DHA6"/>
<evidence type="ECO:0000256" key="2">
    <source>
        <dbReference type="ARBA" id="ARBA00004533"/>
    </source>
</evidence>
<organism evidence="7 8">
    <name type="scientific">Pseudomonas berkeleyensis</name>
    <dbReference type="NCBI Taxonomy" id="2726956"/>
    <lineage>
        <taxon>Bacteria</taxon>
        <taxon>Pseudomonadati</taxon>
        <taxon>Pseudomonadota</taxon>
        <taxon>Gammaproteobacteria</taxon>
        <taxon>Pseudomonadales</taxon>
        <taxon>Pseudomonadaceae</taxon>
        <taxon>Pseudomonas</taxon>
    </lineage>
</organism>
<evidence type="ECO:0000259" key="6">
    <source>
        <dbReference type="PROSITE" id="PS50887"/>
    </source>
</evidence>
<comment type="catalytic activity">
    <reaction evidence="4">
        <text>2 GTP = 3',3'-c-di-GMP + 2 diphosphate</text>
        <dbReference type="Rhea" id="RHEA:24898"/>
        <dbReference type="ChEBI" id="CHEBI:33019"/>
        <dbReference type="ChEBI" id="CHEBI:37565"/>
        <dbReference type="ChEBI" id="CHEBI:58805"/>
        <dbReference type="EC" id="2.7.7.65"/>
    </reaction>
</comment>
<evidence type="ECO:0000313" key="8">
    <source>
        <dbReference type="Proteomes" id="UP000515276"/>
    </source>
</evidence>
<dbReference type="InterPro" id="IPR000160">
    <property type="entry name" value="GGDEF_dom"/>
</dbReference>
<feature type="domain" description="GGDEF" evidence="6">
    <location>
        <begin position="390"/>
        <end position="523"/>
    </location>
</feature>
<dbReference type="GO" id="GO:0043709">
    <property type="term" value="P:cell adhesion involved in single-species biofilm formation"/>
    <property type="evidence" value="ECO:0007669"/>
    <property type="project" value="TreeGrafter"/>
</dbReference>
<evidence type="ECO:0000256" key="1">
    <source>
        <dbReference type="ARBA" id="ARBA00001946"/>
    </source>
</evidence>
<keyword evidence="5" id="KW-1133">Transmembrane helix</keyword>
<accession>A0A7G5DHA6</accession>
<keyword evidence="5" id="KW-0472">Membrane</keyword>
<dbReference type="RefSeq" id="WP_182366452.1">
    <property type="nucleotide sequence ID" value="NZ_CP059139.1"/>
</dbReference>
<comment type="cofactor">
    <cofactor evidence="1">
        <name>Mg(2+)</name>
        <dbReference type="ChEBI" id="CHEBI:18420"/>
    </cofactor>
</comment>
<dbReference type="SMART" id="SM00267">
    <property type="entry name" value="GGDEF"/>
    <property type="match status" value="1"/>
</dbReference>
<dbReference type="NCBIfam" id="TIGR00254">
    <property type="entry name" value="GGDEF"/>
    <property type="match status" value="1"/>
</dbReference>
<dbReference type="InterPro" id="IPR050469">
    <property type="entry name" value="Diguanylate_Cyclase"/>
</dbReference>
<dbReference type="InterPro" id="IPR043128">
    <property type="entry name" value="Rev_trsase/Diguanyl_cyclase"/>
</dbReference>
<dbReference type="PANTHER" id="PTHR45138">
    <property type="entry name" value="REGULATORY COMPONENTS OF SENSORY TRANSDUCTION SYSTEM"/>
    <property type="match status" value="1"/>
</dbReference>
<keyword evidence="8" id="KW-1185">Reference proteome</keyword>
<dbReference type="Proteomes" id="UP000515276">
    <property type="component" value="Chromosome"/>
</dbReference>
<dbReference type="EC" id="2.7.7.65" evidence="3"/>
<evidence type="ECO:0000256" key="4">
    <source>
        <dbReference type="ARBA" id="ARBA00034247"/>
    </source>
</evidence>
<dbReference type="CDD" id="cd01949">
    <property type="entry name" value="GGDEF"/>
    <property type="match status" value="1"/>
</dbReference>
<dbReference type="SUPFAM" id="SSF55785">
    <property type="entry name" value="PYP-like sensor domain (PAS domain)"/>
    <property type="match status" value="1"/>
</dbReference>
<dbReference type="EMBL" id="CP059139">
    <property type="protein sequence ID" value="QMV61131.1"/>
    <property type="molecule type" value="Genomic_DNA"/>
</dbReference>
<dbReference type="InterPro" id="IPR035965">
    <property type="entry name" value="PAS-like_dom_sf"/>
</dbReference>
<reference evidence="7 8" key="1">
    <citation type="journal article" date="2020" name="G3 (Bethesda)">
        <title>CeMbio - The Caenorhabditis elegans Microbiome Resource.</title>
        <authorList>
            <person name="Dirksen P."/>
            <person name="Assie A."/>
            <person name="Zimmermann J."/>
            <person name="Zhang F."/>
            <person name="Tietje A.M."/>
            <person name="Marsh S.A."/>
            <person name="Felix M.A."/>
            <person name="Shapira M."/>
            <person name="Kaleta C."/>
            <person name="Schulenburg H."/>
            <person name="Samuel B."/>
        </authorList>
    </citation>
    <scope>NUCLEOTIDE SEQUENCE [LARGE SCALE GENOMIC DNA]</scope>
    <source>
        <strain evidence="7 8">MSPm1</strain>
    </source>
</reference>
<dbReference type="GO" id="GO:1902201">
    <property type="term" value="P:negative regulation of bacterial-type flagellum-dependent cell motility"/>
    <property type="evidence" value="ECO:0007669"/>
    <property type="project" value="TreeGrafter"/>
</dbReference>
<protein>
    <recommendedName>
        <fullName evidence="3">diguanylate cyclase</fullName>
        <ecNumber evidence="3">2.7.7.65</ecNumber>
    </recommendedName>
</protein>
<proteinExistence type="predicted"/>
<gene>
    <name evidence="7" type="ORF">HS968_13845</name>
</gene>
<dbReference type="Pfam" id="PF00990">
    <property type="entry name" value="GGDEF"/>
    <property type="match status" value="1"/>
</dbReference>
<dbReference type="GO" id="GO:0005886">
    <property type="term" value="C:plasma membrane"/>
    <property type="evidence" value="ECO:0007669"/>
    <property type="project" value="UniProtKB-SubCell"/>
</dbReference>
<evidence type="ECO:0000256" key="5">
    <source>
        <dbReference type="SAM" id="Phobius"/>
    </source>
</evidence>
<keyword evidence="5" id="KW-0812">Transmembrane</keyword>
<sequence length="523" mass="58520">MPDTPAKYPAMPARLKIVALAALVIAMTLTVAGSLWLVQKQARQLALPTLHSELWQAYQIHMELDRLLLAAQALLDGKLASDDLVVRVQVLRSLTQPLEGQHLFDFLPESRPAAETTLKRVIALSRDWDQRAHWGDTPGVRQIAEQAVQALPALQRPMHEVMVATNISLANELDVERQHLYQYFTGLGWALLGLLLGGSLLVLRLVGNYREARELSHNLSELNQHLEQRVTERTTELAEGQALLRQILDASPSDVALTDSSGKQVYFVNQRLMQRLNLSSPNDFSLSRLFNNAREALHFREALQARHRVDDWEGMLAGEEPYWGVVSGRLLEYQGGPALLIWSYDISLRKRMEQELLVLATTDALTGLNNRHAFMQRANELLKTAERYDQNCTLLMLDIDYFKQINDNHGHQMGDQVLASLGQLLTRELREVDIVGRLGGEEFAALLAQTDQIDALQVAERLRASVEAMPLSCANGHPLSLTLSIGLASRHPAEPLEGVLGRADMALYKAKTSGRNRVSWAMN</sequence>
<name>A0A7G5DHA6_9PSED</name>
<dbReference type="PANTHER" id="PTHR45138:SF9">
    <property type="entry name" value="DIGUANYLATE CYCLASE DGCM-RELATED"/>
    <property type="match status" value="1"/>
</dbReference>
<dbReference type="InterPro" id="IPR029787">
    <property type="entry name" value="Nucleotide_cyclase"/>
</dbReference>
<comment type="subcellular location">
    <subcellularLocation>
        <location evidence="2">Cell inner membrane</location>
    </subcellularLocation>
</comment>
<dbReference type="PROSITE" id="PS50887">
    <property type="entry name" value="GGDEF"/>
    <property type="match status" value="1"/>
</dbReference>
<dbReference type="GO" id="GO:0052621">
    <property type="term" value="F:diguanylate cyclase activity"/>
    <property type="evidence" value="ECO:0007669"/>
    <property type="project" value="UniProtKB-EC"/>
</dbReference>